<accession>A0ACB8ADC8</accession>
<reference evidence="1" key="1">
    <citation type="journal article" date="2021" name="New Phytol.">
        <title>Evolutionary innovations through gain and loss of genes in the ectomycorrhizal Boletales.</title>
        <authorList>
            <person name="Wu G."/>
            <person name="Miyauchi S."/>
            <person name="Morin E."/>
            <person name="Kuo A."/>
            <person name="Drula E."/>
            <person name="Varga T."/>
            <person name="Kohler A."/>
            <person name="Feng B."/>
            <person name="Cao Y."/>
            <person name="Lipzen A."/>
            <person name="Daum C."/>
            <person name="Hundley H."/>
            <person name="Pangilinan J."/>
            <person name="Johnson J."/>
            <person name="Barry K."/>
            <person name="LaButti K."/>
            <person name="Ng V."/>
            <person name="Ahrendt S."/>
            <person name="Min B."/>
            <person name="Choi I.G."/>
            <person name="Park H."/>
            <person name="Plett J.M."/>
            <person name="Magnuson J."/>
            <person name="Spatafora J.W."/>
            <person name="Nagy L.G."/>
            <person name="Henrissat B."/>
            <person name="Grigoriev I.V."/>
            <person name="Yang Z.L."/>
            <person name="Xu J."/>
            <person name="Martin F.M."/>
        </authorList>
    </citation>
    <scope>NUCLEOTIDE SEQUENCE</scope>
    <source>
        <strain evidence="1">ATCC 28755</strain>
    </source>
</reference>
<evidence type="ECO:0000313" key="1">
    <source>
        <dbReference type="EMBL" id="KAH7911093.1"/>
    </source>
</evidence>
<dbReference type="EMBL" id="MU267690">
    <property type="protein sequence ID" value="KAH7911093.1"/>
    <property type="molecule type" value="Genomic_DNA"/>
</dbReference>
<dbReference type="Proteomes" id="UP000790377">
    <property type="component" value="Unassembled WGS sequence"/>
</dbReference>
<sequence>MLSLLLLLICGLVMASLASPEHFRNDGANTWTCLRCPGSCLYQPIHSAIRHEMTQKHSSEVRRYCQELHAAQMSAIDQDMRTHYAEPSLTNPAFDAIFSAAGIPLNAAHHPDHDLRYFQPHSPAITVLDNHPYQPVSPFCAPQHAPTSDGLGDEDTYNGPDYAGSNFGYREISHHEQLVAATRDTLHGMVDHGFDPSGVESDDEEDVYPENNGDEFTVNVNVSFSRRRRANHVDNAATNTWRPWSDRLSCTLDIVSNLPRGVFSDDELDILLWLLEENGVRGTPSIYQIRDLGRRLNSYCGIELKHFVGCLGHTYYTISLESIVKTAFSNPISRHYLEVYPEDSGPKLEEMRQAKRWLDELDPHLLTPMHRVGNRDFYSFEPTLLKNGTICMPSRFLKINNQIWFRAWPIVPFHTMELGHGWLIEQCDELTLAAENLSANSEELKYLRIGPNGQDLQAPFSFRDPHTKTIQRWSMPLTNSWRLKAKGHRVVAYPVLLYCDDTSGNKSKKWNEHNSFLMNAAGLPREHMQREYNLNFLCTSNIAPPLEMLEGVVDQFESSQETGIWAYDCLFGELVLVIVSILALLGDNPMQSEFACHAGLMSKFFCRCCWVKGKDINDMIEENGVKVEAVHTMVSRIKRFMQVGRQRIPTETQRVSRTMLENASTMARQKDNADLQTSTGVKDTILRFFIDKVEKAKKSLRGDAARRATQHAYTQLPAKVFSPVWRIRDLNPHCDTPVEILHVILLGFLKYFWRDAIGRLSDIQKEVLKARLSSFDVSGLGPDISKLRGHTLVQYAGSLVGRDFRLISQVAVFVLYDLLNRNILDAWAALCTLVPLVWQPKIDNIDHYMVELKAAIKRFLDCTARWTPRWFNKPKFHLIVHLLDHIRRFGPAIIFATEGHESYNSIIRGWSVNSNRQAPSRDIAQRAAGLLRLRHLISGGFFEVETEEADGIIHKEWICAGPAALALGQLQSVITRKLGFLPIQSDARGSAKLIRPTQPVLWGQTAASGQLAPPSGVSPRVTFYLCQEVIVDNGDQITIEDFAIFQVGEEIAIGRTTEILMVASERIEGKAHWLLLQHYLTGELVQPYSMPSLQKTAHFSLVKPKHVLCAVNVQHNCAAHNCDLSASRPVFLERERQAEEGRAVRHYEIDDIVLNTAKMRDAKYISMFRKSPPPLDTEQIVQLACESELASGL</sequence>
<proteinExistence type="predicted"/>
<comment type="caution">
    <text evidence="1">The sequence shown here is derived from an EMBL/GenBank/DDBJ whole genome shotgun (WGS) entry which is preliminary data.</text>
</comment>
<keyword evidence="2" id="KW-1185">Reference proteome</keyword>
<evidence type="ECO:0000313" key="2">
    <source>
        <dbReference type="Proteomes" id="UP000790377"/>
    </source>
</evidence>
<protein>
    <submittedName>
        <fullName evidence="1">Uncharacterized protein</fullName>
    </submittedName>
</protein>
<name>A0ACB8ADC8_9AGAM</name>
<organism evidence="1 2">
    <name type="scientific">Hygrophoropsis aurantiaca</name>
    <dbReference type="NCBI Taxonomy" id="72124"/>
    <lineage>
        <taxon>Eukaryota</taxon>
        <taxon>Fungi</taxon>
        <taxon>Dikarya</taxon>
        <taxon>Basidiomycota</taxon>
        <taxon>Agaricomycotina</taxon>
        <taxon>Agaricomycetes</taxon>
        <taxon>Agaricomycetidae</taxon>
        <taxon>Boletales</taxon>
        <taxon>Coniophorineae</taxon>
        <taxon>Hygrophoropsidaceae</taxon>
        <taxon>Hygrophoropsis</taxon>
    </lineage>
</organism>
<gene>
    <name evidence="1" type="ORF">BJ138DRAFT_1151546</name>
</gene>